<evidence type="ECO:0000256" key="6">
    <source>
        <dbReference type="ARBA" id="ARBA00022840"/>
    </source>
</evidence>
<keyword evidence="10" id="KW-1185">Reference proteome</keyword>
<comment type="catalytic activity">
    <reaction evidence="8">
        <text>L-threonyl-[protein] + ATP = 3-O-(5'-adenylyl)-L-threonyl-[protein] + diphosphate</text>
        <dbReference type="Rhea" id="RHEA:54292"/>
        <dbReference type="Rhea" id="RHEA-COMP:11060"/>
        <dbReference type="Rhea" id="RHEA-COMP:13847"/>
        <dbReference type="ChEBI" id="CHEBI:30013"/>
        <dbReference type="ChEBI" id="CHEBI:30616"/>
        <dbReference type="ChEBI" id="CHEBI:33019"/>
        <dbReference type="ChEBI" id="CHEBI:138113"/>
        <dbReference type="EC" id="2.7.7.108"/>
    </reaction>
</comment>
<dbReference type="GO" id="GO:0030145">
    <property type="term" value="F:manganese ion binding"/>
    <property type="evidence" value="ECO:0007669"/>
    <property type="project" value="UniProtKB-UniRule"/>
</dbReference>
<comment type="catalytic activity">
    <reaction evidence="8">
        <text>L-seryl-[protein] + UTP = O-(5'-uridylyl)-L-seryl-[protein] + diphosphate</text>
        <dbReference type="Rhea" id="RHEA:64604"/>
        <dbReference type="Rhea" id="RHEA-COMP:9863"/>
        <dbReference type="Rhea" id="RHEA-COMP:16635"/>
        <dbReference type="ChEBI" id="CHEBI:29999"/>
        <dbReference type="ChEBI" id="CHEBI:33019"/>
        <dbReference type="ChEBI" id="CHEBI:46398"/>
        <dbReference type="ChEBI" id="CHEBI:156051"/>
    </reaction>
</comment>
<comment type="function">
    <text evidence="8">Nucleotidyltransferase involved in the post-translational modification of proteins. It can catalyze the addition of adenosine monophosphate (AMP) or uridine monophosphate (UMP) to a protein, resulting in modifications known as AMPylation and UMPylation.</text>
</comment>
<evidence type="ECO:0000256" key="3">
    <source>
        <dbReference type="ARBA" id="ARBA00022695"/>
    </source>
</evidence>
<dbReference type="PANTHER" id="PTHR32057:SF14">
    <property type="entry name" value="PROTEIN ADENYLYLTRANSFERASE SELO, MITOCHONDRIAL"/>
    <property type="match status" value="1"/>
</dbReference>
<dbReference type="PATRIC" id="fig|298794.3.peg.178"/>
<feature type="binding site" evidence="8">
    <location>
        <position position="90"/>
    </location>
    <ligand>
        <name>ATP</name>
        <dbReference type="ChEBI" id="CHEBI:30616"/>
    </ligand>
</feature>
<evidence type="ECO:0000256" key="4">
    <source>
        <dbReference type="ARBA" id="ARBA00022723"/>
    </source>
</evidence>
<proteinExistence type="inferred from homology"/>
<dbReference type="AlphaFoldDB" id="A0A0J6SRQ9"/>
<keyword evidence="7 8" id="KW-0460">Magnesium</keyword>
<dbReference type="Proteomes" id="UP000035955">
    <property type="component" value="Unassembled WGS sequence"/>
</dbReference>
<feature type="binding site" evidence="8">
    <location>
        <position position="123"/>
    </location>
    <ligand>
        <name>ATP</name>
        <dbReference type="ChEBI" id="CHEBI:30616"/>
    </ligand>
</feature>
<protein>
    <recommendedName>
        <fullName evidence="8">Protein nucleotidyltransferase YdiU</fullName>
        <ecNumber evidence="8">2.7.7.-</ecNumber>
    </recommendedName>
    <alternativeName>
        <fullName evidence="8">Protein adenylyltransferase YdiU</fullName>
        <ecNumber evidence="8">2.7.7.108</ecNumber>
    </alternativeName>
    <alternativeName>
        <fullName evidence="8">Protein uridylyltransferase YdiU</fullName>
        <ecNumber evidence="8">2.7.7.-</ecNumber>
    </alternativeName>
</protein>
<dbReference type="InterPro" id="IPR003846">
    <property type="entry name" value="SelO"/>
</dbReference>
<comment type="catalytic activity">
    <reaction evidence="8">
        <text>L-histidyl-[protein] + UTP = N(tele)-(5'-uridylyl)-L-histidyl-[protein] + diphosphate</text>
        <dbReference type="Rhea" id="RHEA:83891"/>
        <dbReference type="Rhea" id="RHEA-COMP:9745"/>
        <dbReference type="Rhea" id="RHEA-COMP:20239"/>
        <dbReference type="ChEBI" id="CHEBI:29979"/>
        <dbReference type="ChEBI" id="CHEBI:33019"/>
        <dbReference type="ChEBI" id="CHEBI:46398"/>
        <dbReference type="ChEBI" id="CHEBI:233474"/>
    </reaction>
</comment>
<evidence type="ECO:0000256" key="5">
    <source>
        <dbReference type="ARBA" id="ARBA00022741"/>
    </source>
</evidence>
<dbReference type="NCBIfam" id="NF000658">
    <property type="entry name" value="PRK00029.1"/>
    <property type="match status" value="1"/>
</dbReference>
<evidence type="ECO:0000313" key="10">
    <source>
        <dbReference type="Proteomes" id="UP000035955"/>
    </source>
</evidence>
<comment type="cofactor">
    <cofactor evidence="8">
        <name>Mg(2+)</name>
        <dbReference type="ChEBI" id="CHEBI:18420"/>
    </cofactor>
    <cofactor evidence="8">
        <name>Mn(2+)</name>
        <dbReference type="ChEBI" id="CHEBI:29035"/>
    </cofactor>
</comment>
<accession>A0A0J6SRQ9</accession>
<feature type="binding site" evidence="8">
    <location>
        <position position="260"/>
    </location>
    <ligand>
        <name>Mg(2+)</name>
        <dbReference type="ChEBI" id="CHEBI:18420"/>
    </ligand>
</feature>
<dbReference type="RefSeq" id="WP_048445168.1">
    <property type="nucleotide sequence ID" value="NZ_LABY01000102.1"/>
</dbReference>
<feature type="binding site" evidence="8">
    <location>
        <position position="124"/>
    </location>
    <ligand>
        <name>ATP</name>
        <dbReference type="ChEBI" id="CHEBI:30616"/>
    </ligand>
</feature>
<feature type="active site" description="Proton acceptor" evidence="8">
    <location>
        <position position="250"/>
    </location>
</feature>
<dbReference type="Pfam" id="PF02696">
    <property type="entry name" value="SelO"/>
    <property type="match status" value="1"/>
</dbReference>
<feature type="binding site" evidence="8">
    <location>
        <position position="181"/>
    </location>
    <ligand>
        <name>ATP</name>
        <dbReference type="ChEBI" id="CHEBI:30616"/>
    </ligand>
</feature>
<dbReference type="OrthoDB" id="9776281at2"/>
<feature type="binding site" evidence="8">
    <location>
        <position position="111"/>
    </location>
    <ligand>
        <name>ATP</name>
        <dbReference type="ChEBI" id="CHEBI:30616"/>
    </ligand>
</feature>
<feature type="binding site" evidence="8">
    <location>
        <position position="251"/>
    </location>
    <ligand>
        <name>Mg(2+)</name>
        <dbReference type="ChEBI" id="CHEBI:18420"/>
    </ligand>
</feature>
<dbReference type="GO" id="GO:0005524">
    <property type="term" value="F:ATP binding"/>
    <property type="evidence" value="ECO:0007669"/>
    <property type="project" value="UniProtKB-UniRule"/>
</dbReference>
<evidence type="ECO:0000256" key="8">
    <source>
        <dbReference type="HAMAP-Rule" id="MF_00692"/>
    </source>
</evidence>
<feature type="binding site" evidence="8">
    <location>
        <position position="174"/>
    </location>
    <ligand>
        <name>ATP</name>
        <dbReference type="ChEBI" id="CHEBI:30616"/>
    </ligand>
</feature>
<gene>
    <name evidence="8" type="primary">ydiU</name>
    <name evidence="8" type="synonym">selO</name>
    <name evidence="9" type="ORF">VQ02_15895</name>
</gene>
<keyword evidence="8" id="KW-0464">Manganese</keyword>
<dbReference type="EMBL" id="LABY01000102">
    <property type="protein sequence ID" value="KMO36272.1"/>
    <property type="molecule type" value="Genomic_DNA"/>
</dbReference>
<reference evidence="9 10" key="1">
    <citation type="submission" date="2015-03" db="EMBL/GenBank/DDBJ databases">
        <title>Genome sequencing of Methylobacterium variabile DSM 16961.</title>
        <authorList>
            <person name="Chaudhry V."/>
            <person name="Patil P.B."/>
        </authorList>
    </citation>
    <scope>NUCLEOTIDE SEQUENCE [LARGE SCALE GENOMIC DNA]</scope>
    <source>
        <strain evidence="9 10">DSM 16961</strain>
    </source>
</reference>
<dbReference type="GO" id="GO:0070733">
    <property type="term" value="F:AMPylase activity"/>
    <property type="evidence" value="ECO:0007669"/>
    <property type="project" value="UniProtKB-EC"/>
</dbReference>
<dbReference type="PANTHER" id="PTHR32057">
    <property type="entry name" value="PROTEIN ADENYLYLTRANSFERASE SELO, MITOCHONDRIAL"/>
    <property type="match status" value="1"/>
</dbReference>
<comment type="catalytic activity">
    <reaction evidence="8">
        <text>L-tyrosyl-[protein] + UTP = O-(5'-uridylyl)-L-tyrosyl-[protein] + diphosphate</text>
        <dbReference type="Rhea" id="RHEA:83887"/>
        <dbReference type="Rhea" id="RHEA-COMP:10136"/>
        <dbReference type="Rhea" id="RHEA-COMP:20238"/>
        <dbReference type="ChEBI" id="CHEBI:33019"/>
        <dbReference type="ChEBI" id="CHEBI:46398"/>
        <dbReference type="ChEBI" id="CHEBI:46858"/>
        <dbReference type="ChEBI" id="CHEBI:90602"/>
    </reaction>
</comment>
<dbReference type="GO" id="GO:0000287">
    <property type="term" value="F:magnesium ion binding"/>
    <property type="evidence" value="ECO:0007669"/>
    <property type="project" value="UniProtKB-UniRule"/>
</dbReference>
<name>A0A0J6SRQ9_9HYPH</name>
<evidence type="ECO:0000256" key="2">
    <source>
        <dbReference type="ARBA" id="ARBA00022679"/>
    </source>
</evidence>
<keyword evidence="2 8" id="KW-0808">Transferase</keyword>
<evidence type="ECO:0000256" key="1">
    <source>
        <dbReference type="ARBA" id="ARBA00009747"/>
    </source>
</evidence>
<keyword evidence="6 8" id="KW-0067">ATP-binding</keyword>
<comment type="similarity">
    <text evidence="1 8">Belongs to the SELO family.</text>
</comment>
<evidence type="ECO:0000313" key="9">
    <source>
        <dbReference type="EMBL" id="KMO36272.1"/>
    </source>
</evidence>
<dbReference type="EC" id="2.7.7.108" evidence="8"/>
<sequence>MTLRIPFDNSYARLPQGFFAPTAPTPVARPRLIRLNRPLALELGLDPDQLASPEGAEILAGNRLAEGSEPIATAYAGHQFGHFVPQLGDGRAILLGEVVGRDGRRRDIQLKGSGPTPFSRRGDGRAALGPVLREYLVSEAMAALGIPTTRALAAVATGETVIRDTLLPGAVLTRVASSHVRVGTFQFFAARNDVERLRALADHVLTRHYPEAAAAEKPYAALLAQIVARQAELVARWLLVGFIHGVMNTDNMSIAGETIDYGPCAFMDAYDPGTVFSSIDQHGRYAYGAQPQIALWNLSRLAEAFLPLLNADTPAAVAEAEDVLGRFGPLFEADFHGGLNRKLGLAAVREGDPALAGDLLKRMAENQADFTLTFRNLARAAEDPTADEAVRRLFVDPTAFDSWAVRWRDRLAEEPGDAASRAAAMRAVNPAFIPRNHRVEAMIEAAVERDDLTPFEELLTVLSRPYDDQPAHAHYAEAPEGGGVGYRTFCGT</sequence>
<feature type="binding site" evidence="8">
    <location>
        <position position="91"/>
    </location>
    <ligand>
        <name>ATP</name>
        <dbReference type="ChEBI" id="CHEBI:30616"/>
    </ligand>
</feature>
<comment type="caution">
    <text evidence="9">The sequence shown here is derived from an EMBL/GenBank/DDBJ whole genome shotgun (WGS) entry which is preliminary data.</text>
</comment>
<keyword evidence="3 8" id="KW-0548">Nucleotidyltransferase</keyword>
<evidence type="ECO:0000256" key="7">
    <source>
        <dbReference type="ARBA" id="ARBA00022842"/>
    </source>
</evidence>
<organism evidence="9 10">
    <name type="scientific">Methylobacterium variabile</name>
    <dbReference type="NCBI Taxonomy" id="298794"/>
    <lineage>
        <taxon>Bacteria</taxon>
        <taxon>Pseudomonadati</taxon>
        <taxon>Pseudomonadota</taxon>
        <taxon>Alphaproteobacteria</taxon>
        <taxon>Hyphomicrobiales</taxon>
        <taxon>Methylobacteriaceae</taxon>
        <taxon>Methylobacterium</taxon>
    </lineage>
</organism>
<feature type="binding site" evidence="8">
    <location>
        <position position="88"/>
    </location>
    <ligand>
        <name>ATP</name>
        <dbReference type="ChEBI" id="CHEBI:30616"/>
    </ligand>
</feature>
<dbReference type="HAMAP" id="MF_00692">
    <property type="entry name" value="SelO"/>
    <property type="match status" value="1"/>
</dbReference>
<comment type="catalytic activity">
    <reaction evidence="8">
        <text>L-seryl-[protein] + ATP = 3-O-(5'-adenylyl)-L-seryl-[protein] + diphosphate</text>
        <dbReference type="Rhea" id="RHEA:58120"/>
        <dbReference type="Rhea" id="RHEA-COMP:9863"/>
        <dbReference type="Rhea" id="RHEA-COMP:15073"/>
        <dbReference type="ChEBI" id="CHEBI:29999"/>
        <dbReference type="ChEBI" id="CHEBI:30616"/>
        <dbReference type="ChEBI" id="CHEBI:33019"/>
        <dbReference type="ChEBI" id="CHEBI:142516"/>
        <dbReference type="EC" id="2.7.7.108"/>
    </reaction>
</comment>
<keyword evidence="4 8" id="KW-0479">Metal-binding</keyword>
<comment type="catalytic activity">
    <reaction evidence="8">
        <text>L-tyrosyl-[protein] + ATP = O-(5'-adenylyl)-L-tyrosyl-[protein] + diphosphate</text>
        <dbReference type="Rhea" id="RHEA:54288"/>
        <dbReference type="Rhea" id="RHEA-COMP:10136"/>
        <dbReference type="Rhea" id="RHEA-COMP:13846"/>
        <dbReference type="ChEBI" id="CHEBI:30616"/>
        <dbReference type="ChEBI" id="CHEBI:33019"/>
        <dbReference type="ChEBI" id="CHEBI:46858"/>
        <dbReference type="ChEBI" id="CHEBI:83624"/>
        <dbReference type="EC" id="2.7.7.108"/>
    </reaction>
</comment>
<dbReference type="EC" id="2.7.7.-" evidence="8"/>
<feature type="binding site" evidence="8">
    <location>
        <position position="260"/>
    </location>
    <ligand>
        <name>ATP</name>
        <dbReference type="ChEBI" id="CHEBI:30616"/>
    </ligand>
</feature>
<keyword evidence="5 8" id="KW-0547">Nucleotide-binding</keyword>